<dbReference type="EMBL" id="KK107362">
    <property type="protein sequence ID" value="EZA51982.1"/>
    <property type="molecule type" value="Genomic_DNA"/>
</dbReference>
<sequence length="127" mass="15552">MRGKGQIRGEDIYERERNIQREQRWKKIRELRYNKWYGWVKGEGIPGYLKKGWGEKRWQRVARFRLGNGMRGGRYWEEEKRRECRICGEGEETWEHVWEECTDWGERGTWQERVSEILGEERGGRDG</sequence>
<name>A0A026W799_OOCBI</name>
<dbReference type="STRING" id="2015173.A0A026W799"/>
<dbReference type="OrthoDB" id="7554118at2759"/>
<organism evidence="1 2">
    <name type="scientific">Ooceraea biroi</name>
    <name type="common">Clonal raider ant</name>
    <name type="synonym">Cerapachys biroi</name>
    <dbReference type="NCBI Taxonomy" id="2015173"/>
    <lineage>
        <taxon>Eukaryota</taxon>
        <taxon>Metazoa</taxon>
        <taxon>Ecdysozoa</taxon>
        <taxon>Arthropoda</taxon>
        <taxon>Hexapoda</taxon>
        <taxon>Insecta</taxon>
        <taxon>Pterygota</taxon>
        <taxon>Neoptera</taxon>
        <taxon>Endopterygota</taxon>
        <taxon>Hymenoptera</taxon>
        <taxon>Apocrita</taxon>
        <taxon>Aculeata</taxon>
        <taxon>Formicoidea</taxon>
        <taxon>Formicidae</taxon>
        <taxon>Dorylinae</taxon>
        <taxon>Ooceraea</taxon>
    </lineage>
</organism>
<keyword evidence="2" id="KW-1185">Reference proteome</keyword>
<dbReference type="AlphaFoldDB" id="A0A026W799"/>
<gene>
    <name evidence="1" type="ORF">X777_09441</name>
</gene>
<accession>A0A026W799</accession>
<evidence type="ECO:0000313" key="2">
    <source>
        <dbReference type="Proteomes" id="UP000053097"/>
    </source>
</evidence>
<proteinExistence type="predicted"/>
<dbReference type="Proteomes" id="UP000053097">
    <property type="component" value="Unassembled WGS sequence"/>
</dbReference>
<reference evidence="1 2" key="1">
    <citation type="journal article" date="2014" name="Curr. Biol.">
        <title>The genome of the clonal raider ant Cerapachys biroi.</title>
        <authorList>
            <person name="Oxley P.R."/>
            <person name="Ji L."/>
            <person name="Fetter-Pruneda I."/>
            <person name="McKenzie S.K."/>
            <person name="Li C."/>
            <person name="Hu H."/>
            <person name="Zhang G."/>
            <person name="Kronauer D.J."/>
        </authorList>
    </citation>
    <scope>NUCLEOTIDE SEQUENCE [LARGE SCALE GENOMIC DNA]</scope>
</reference>
<dbReference type="OMA" id="ERINETW"/>
<protein>
    <submittedName>
        <fullName evidence="1">Uncharacterized protein</fullName>
    </submittedName>
</protein>
<evidence type="ECO:0000313" key="1">
    <source>
        <dbReference type="EMBL" id="EZA51982.1"/>
    </source>
</evidence>